<name>A0A0D7AN94_9AGAR</name>
<proteinExistence type="predicted"/>
<evidence type="ECO:0000256" key="4">
    <source>
        <dbReference type="ARBA" id="ARBA00023136"/>
    </source>
</evidence>
<keyword evidence="3 6" id="KW-1133">Transmembrane helix</keyword>
<evidence type="ECO:0000256" key="5">
    <source>
        <dbReference type="SAM" id="MobiDB-lite"/>
    </source>
</evidence>
<feature type="region of interest" description="Disordered" evidence="5">
    <location>
        <begin position="54"/>
        <end position="105"/>
    </location>
</feature>
<keyword evidence="4 6" id="KW-0472">Membrane</keyword>
<dbReference type="InterPro" id="IPR036869">
    <property type="entry name" value="J_dom_sf"/>
</dbReference>
<reference evidence="8 9" key="1">
    <citation type="journal article" date="2015" name="Fungal Genet. Biol.">
        <title>Evolution of novel wood decay mechanisms in Agaricales revealed by the genome sequences of Fistulina hepatica and Cylindrobasidium torrendii.</title>
        <authorList>
            <person name="Floudas D."/>
            <person name="Held B.W."/>
            <person name="Riley R."/>
            <person name="Nagy L.G."/>
            <person name="Koehler G."/>
            <person name="Ransdell A.S."/>
            <person name="Younus H."/>
            <person name="Chow J."/>
            <person name="Chiniquy J."/>
            <person name="Lipzen A."/>
            <person name="Tritt A."/>
            <person name="Sun H."/>
            <person name="Haridas S."/>
            <person name="LaButti K."/>
            <person name="Ohm R.A."/>
            <person name="Kues U."/>
            <person name="Blanchette R.A."/>
            <person name="Grigoriev I.V."/>
            <person name="Minto R.E."/>
            <person name="Hibbett D.S."/>
        </authorList>
    </citation>
    <scope>NUCLEOTIDE SEQUENCE [LARGE SCALE GENOMIC DNA]</scope>
    <source>
        <strain evidence="8 9">ATCC 64428</strain>
    </source>
</reference>
<protein>
    <submittedName>
        <fullName evidence="8">DnaJ-domain-containing protein</fullName>
    </submittedName>
</protein>
<dbReference type="GO" id="GO:0005789">
    <property type="term" value="C:endoplasmic reticulum membrane"/>
    <property type="evidence" value="ECO:0007669"/>
    <property type="project" value="TreeGrafter"/>
</dbReference>
<dbReference type="PANTHER" id="PTHR43908">
    <property type="entry name" value="AT29763P-RELATED"/>
    <property type="match status" value="1"/>
</dbReference>
<organism evidence="8 9">
    <name type="scientific">Fistulina hepatica ATCC 64428</name>
    <dbReference type="NCBI Taxonomy" id="1128425"/>
    <lineage>
        <taxon>Eukaryota</taxon>
        <taxon>Fungi</taxon>
        <taxon>Dikarya</taxon>
        <taxon>Basidiomycota</taxon>
        <taxon>Agaricomycotina</taxon>
        <taxon>Agaricomycetes</taxon>
        <taxon>Agaricomycetidae</taxon>
        <taxon>Agaricales</taxon>
        <taxon>Fistulinaceae</taxon>
        <taxon>Fistulina</taxon>
    </lineage>
</organism>
<dbReference type="InterPro" id="IPR051100">
    <property type="entry name" value="DnaJ_subfamily_B/C"/>
</dbReference>
<dbReference type="Gene3D" id="1.10.287.110">
    <property type="entry name" value="DnaJ domain"/>
    <property type="match status" value="1"/>
</dbReference>
<feature type="compositionally biased region" description="Low complexity" evidence="5">
    <location>
        <begin position="54"/>
        <end position="77"/>
    </location>
</feature>
<evidence type="ECO:0000256" key="6">
    <source>
        <dbReference type="SAM" id="Phobius"/>
    </source>
</evidence>
<dbReference type="PANTHER" id="PTHR43908:SF3">
    <property type="entry name" value="AT29763P-RELATED"/>
    <property type="match status" value="1"/>
</dbReference>
<feature type="compositionally biased region" description="Basic and acidic residues" evidence="5">
    <location>
        <begin position="193"/>
        <end position="210"/>
    </location>
</feature>
<dbReference type="OrthoDB" id="1507364at2759"/>
<dbReference type="InterPro" id="IPR001623">
    <property type="entry name" value="DnaJ_domain"/>
</dbReference>
<feature type="transmembrane region" description="Helical" evidence="6">
    <location>
        <begin position="291"/>
        <end position="313"/>
    </location>
</feature>
<evidence type="ECO:0000256" key="1">
    <source>
        <dbReference type="ARBA" id="ARBA00004167"/>
    </source>
</evidence>
<dbReference type="AlphaFoldDB" id="A0A0D7AN94"/>
<dbReference type="PRINTS" id="PR00625">
    <property type="entry name" value="JDOMAIN"/>
</dbReference>
<evidence type="ECO:0000256" key="2">
    <source>
        <dbReference type="ARBA" id="ARBA00022692"/>
    </source>
</evidence>
<evidence type="ECO:0000256" key="3">
    <source>
        <dbReference type="ARBA" id="ARBA00022989"/>
    </source>
</evidence>
<feature type="domain" description="J" evidence="7">
    <location>
        <begin position="123"/>
        <end position="203"/>
    </location>
</feature>
<dbReference type="Pfam" id="PF00226">
    <property type="entry name" value="DnaJ"/>
    <property type="match status" value="1"/>
</dbReference>
<dbReference type="InterPro" id="IPR015399">
    <property type="entry name" value="DUF1977_DnaJ-like"/>
</dbReference>
<comment type="subcellular location">
    <subcellularLocation>
        <location evidence="1">Membrane</location>
        <topology evidence="1">Single-pass membrane protein</topology>
    </subcellularLocation>
</comment>
<dbReference type="SUPFAM" id="SSF46565">
    <property type="entry name" value="Chaperone J-domain"/>
    <property type="match status" value="1"/>
</dbReference>
<dbReference type="SMART" id="SM00271">
    <property type="entry name" value="DnaJ"/>
    <property type="match status" value="1"/>
</dbReference>
<dbReference type="CDD" id="cd06257">
    <property type="entry name" value="DnaJ"/>
    <property type="match status" value="1"/>
</dbReference>
<dbReference type="Proteomes" id="UP000054144">
    <property type="component" value="Unassembled WGS sequence"/>
</dbReference>
<evidence type="ECO:0000313" key="8">
    <source>
        <dbReference type="EMBL" id="KIY53335.1"/>
    </source>
</evidence>
<keyword evidence="9" id="KW-1185">Reference proteome</keyword>
<keyword evidence="2 6" id="KW-0812">Transmembrane</keyword>
<dbReference type="GO" id="GO:0030544">
    <property type="term" value="F:Hsp70 protein binding"/>
    <property type="evidence" value="ECO:0007669"/>
    <property type="project" value="TreeGrafter"/>
</dbReference>
<dbReference type="PROSITE" id="PS50076">
    <property type="entry name" value="DNAJ_2"/>
    <property type="match status" value="1"/>
</dbReference>
<accession>A0A0D7AN94</accession>
<feature type="region of interest" description="Disordered" evidence="5">
    <location>
        <begin position="191"/>
        <end position="220"/>
    </location>
</feature>
<dbReference type="Pfam" id="PF09320">
    <property type="entry name" value="DUF1977"/>
    <property type="match status" value="1"/>
</dbReference>
<dbReference type="EMBL" id="KN881618">
    <property type="protein sequence ID" value="KIY53335.1"/>
    <property type="molecule type" value="Genomic_DNA"/>
</dbReference>
<gene>
    <name evidence="8" type="ORF">FISHEDRAFT_33418</name>
</gene>
<evidence type="ECO:0000259" key="7">
    <source>
        <dbReference type="PROSITE" id="PS50076"/>
    </source>
</evidence>
<evidence type="ECO:0000313" key="9">
    <source>
        <dbReference type="Proteomes" id="UP000054144"/>
    </source>
</evidence>
<sequence length="453" mass="49220">MEGNKEEALRCISIARKYLNSGNFASARKFATKSIQLFQTDDATKLLVEIDTAEASAPSTSASSSSSGAEAHTSTSGAKHRKPDSSNLGNGNGTTGSTGAEKREYTAEQHAVVKRVRTCKVTEYYEILSVKKDCEEIEIKKAYRKLALALHPDKNGAPGADEAFKMVSKAFQVLSGTSRSHRVFCSAEFSPDPQKRSIYDRSGADPEDRTAGMSRGAPGFSSASFGGGDSPFGPELSPEDLFNMFFGGGGGGTAFGSGFGVFMTSFGGPNPVFRARAQAQRPQNDGPRAKLIQLLPLLILFGFSLLSALPNLFTSAPVPDPRFSFTGTTRYNIERSTSGLNVKYHVNAAELMDHPVIGPELAKHGVDLRRVDVTAPLPSPLPPALRQFERNIEQVYAADVYGQCQRSLDRKTREKEAEIGLFGIGTDWEKVRRIEQEVIPSCEEYKRVTGRRQ</sequence>
<dbReference type="GO" id="GO:0071218">
    <property type="term" value="P:cellular response to misfolded protein"/>
    <property type="evidence" value="ECO:0007669"/>
    <property type="project" value="TreeGrafter"/>
</dbReference>